<dbReference type="Pfam" id="PF04837">
    <property type="entry name" value="MbeB_N"/>
    <property type="match status" value="1"/>
</dbReference>
<gene>
    <name evidence="2" type="ORF">FFW43_22325</name>
</gene>
<keyword evidence="1" id="KW-1133">Transmembrane helix</keyword>
<protein>
    <submittedName>
        <fullName evidence="2">Protein MobB</fullName>
    </submittedName>
</protein>
<reference evidence="2" key="1">
    <citation type="submission" date="2019-07" db="EMBL/GenBank/DDBJ databases">
        <authorList>
            <consortium name="NARMS: The National Antimicrobial Resistance Monitoring System"/>
        </authorList>
    </citation>
    <scope>NUCLEOTIDE SEQUENCE</scope>
    <source>
        <strain evidence="2">FSIS11921160</strain>
    </source>
</reference>
<comment type="caution">
    <text evidence="2">The sequence shown here is derived from an EMBL/GenBank/DDBJ whole genome shotgun (WGS) entry which is preliminary data.</text>
</comment>
<keyword evidence="1" id="KW-0812">Transmembrane</keyword>
<keyword evidence="1" id="KW-0472">Membrane</keyword>
<dbReference type="AlphaFoldDB" id="A0A5T7IGK7"/>
<name>A0A5T7IGK7_SALET</name>
<accession>A0A5T7IGK7</accession>
<evidence type="ECO:0000313" key="2">
    <source>
        <dbReference type="EMBL" id="EBM9275538.1"/>
    </source>
</evidence>
<dbReference type="InterPro" id="IPR006922">
    <property type="entry name" value="MbeB-like"/>
</dbReference>
<sequence>MSGILDLAKAFEETSKQQAQRTGESVKSEFVKLEQSISEALKSSGKNISDAIHEQNTRQTTLLRRSVTIALIWILVCGVLLIGILSGILWFQGTLIASRLDEMNSYSQQLTDLKAKSGAGVEILTDDTRKNKYYVVLPKSAKGVELYTSKNDKQVVTYTAK</sequence>
<organism evidence="2">
    <name type="scientific">Salmonella enterica subsp. enterica serovar London</name>
    <dbReference type="NCBI Taxonomy" id="149390"/>
    <lineage>
        <taxon>Bacteria</taxon>
        <taxon>Pseudomonadati</taxon>
        <taxon>Pseudomonadota</taxon>
        <taxon>Gammaproteobacteria</taxon>
        <taxon>Enterobacterales</taxon>
        <taxon>Enterobacteriaceae</taxon>
        <taxon>Salmonella</taxon>
    </lineage>
</organism>
<evidence type="ECO:0000256" key="1">
    <source>
        <dbReference type="SAM" id="Phobius"/>
    </source>
</evidence>
<dbReference type="EMBL" id="AAGEEC010000045">
    <property type="protein sequence ID" value="EBM9275538.1"/>
    <property type="molecule type" value="Genomic_DNA"/>
</dbReference>
<feature type="transmembrane region" description="Helical" evidence="1">
    <location>
        <begin position="67"/>
        <end position="91"/>
    </location>
</feature>
<proteinExistence type="predicted"/>